<evidence type="ECO:0000313" key="1">
    <source>
        <dbReference type="EMBL" id="JAH20455.1"/>
    </source>
</evidence>
<name>A0A0E9QW41_ANGAN</name>
<protein>
    <submittedName>
        <fullName evidence="1">Uncharacterized protein</fullName>
    </submittedName>
</protein>
<sequence>MYLFHISGPVLQYSAHLMSSFKHQGCLLSLAF</sequence>
<reference evidence="1" key="2">
    <citation type="journal article" date="2015" name="Fish Shellfish Immunol.">
        <title>Early steps in the European eel (Anguilla anguilla)-Vibrio vulnificus interaction in the gills: Role of the RtxA13 toxin.</title>
        <authorList>
            <person name="Callol A."/>
            <person name="Pajuelo D."/>
            <person name="Ebbesson L."/>
            <person name="Teles M."/>
            <person name="MacKenzie S."/>
            <person name="Amaro C."/>
        </authorList>
    </citation>
    <scope>NUCLEOTIDE SEQUENCE</scope>
</reference>
<reference evidence="1" key="1">
    <citation type="submission" date="2014-11" db="EMBL/GenBank/DDBJ databases">
        <authorList>
            <person name="Amaro Gonzalez C."/>
        </authorList>
    </citation>
    <scope>NUCLEOTIDE SEQUENCE</scope>
</reference>
<dbReference type="AlphaFoldDB" id="A0A0E9QW41"/>
<organism evidence="1">
    <name type="scientific">Anguilla anguilla</name>
    <name type="common">European freshwater eel</name>
    <name type="synonym">Muraena anguilla</name>
    <dbReference type="NCBI Taxonomy" id="7936"/>
    <lineage>
        <taxon>Eukaryota</taxon>
        <taxon>Metazoa</taxon>
        <taxon>Chordata</taxon>
        <taxon>Craniata</taxon>
        <taxon>Vertebrata</taxon>
        <taxon>Euteleostomi</taxon>
        <taxon>Actinopterygii</taxon>
        <taxon>Neopterygii</taxon>
        <taxon>Teleostei</taxon>
        <taxon>Anguilliformes</taxon>
        <taxon>Anguillidae</taxon>
        <taxon>Anguilla</taxon>
    </lineage>
</organism>
<dbReference type="EMBL" id="GBXM01088122">
    <property type="protein sequence ID" value="JAH20455.1"/>
    <property type="molecule type" value="Transcribed_RNA"/>
</dbReference>
<proteinExistence type="predicted"/>
<accession>A0A0E9QW41</accession>